<dbReference type="PANTHER" id="PTHR46558">
    <property type="entry name" value="TRACRIPTIONAL REGULATORY PROTEIN-RELATED-RELATED"/>
    <property type="match status" value="1"/>
</dbReference>
<protein>
    <submittedName>
        <fullName evidence="3">Putative transcriptional regulator</fullName>
    </submittedName>
</protein>
<dbReference type="AlphaFoldDB" id="A0A1M6F0Y3"/>
<dbReference type="EMBL" id="FQZM01000014">
    <property type="protein sequence ID" value="SHI91316.1"/>
    <property type="molecule type" value="Genomic_DNA"/>
</dbReference>
<name>A0A1M6F0Y3_9FIRM</name>
<dbReference type="SMART" id="SM00530">
    <property type="entry name" value="HTH_XRE"/>
    <property type="match status" value="1"/>
</dbReference>
<dbReference type="Gene3D" id="1.10.260.40">
    <property type="entry name" value="lambda repressor-like DNA-binding domains"/>
    <property type="match status" value="1"/>
</dbReference>
<dbReference type="InterPro" id="IPR001387">
    <property type="entry name" value="Cro/C1-type_HTH"/>
</dbReference>
<gene>
    <name evidence="3" type="ORF">SAMN02745219_01355</name>
</gene>
<dbReference type="InterPro" id="IPR010982">
    <property type="entry name" value="Lambda_DNA-bd_dom_sf"/>
</dbReference>
<dbReference type="RefSeq" id="WP_072868255.1">
    <property type="nucleotide sequence ID" value="NZ_FQZM01000014.1"/>
</dbReference>
<sequence length="80" mass="9318">MNRLREFRCSRQISQQKLAEAIGVSRQTINAIERGRTKRPSDEIMLAIADYFEVPVEQIFYTPLVQHVLQKEKDLNIKSA</sequence>
<dbReference type="GO" id="GO:0003677">
    <property type="term" value="F:DNA binding"/>
    <property type="evidence" value="ECO:0007669"/>
    <property type="project" value="UniProtKB-KW"/>
</dbReference>
<feature type="domain" description="HTH cro/C1-type" evidence="2">
    <location>
        <begin position="4"/>
        <end position="59"/>
    </location>
</feature>
<proteinExistence type="predicted"/>
<reference evidence="4" key="1">
    <citation type="submission" date="2016-11" db="EMBL/GenBank/DDBJ databases">
        <authorList>
            <person name="Varghese N."/>
            <person name="Submissions S."/>
        </authorList>
    </citation>
    <scope>NUCLEOTIDE SEQUENCE [LARGE SCALE GENOMIC DNA]</scope>
    <source>
        <strain evidence="4">DSM 16057</strain>
    </source>
</reference>
<dbReference type="PANTHER" id="PTHR46558:SF11">
    <property type="entry name" value="HTH-TYPE TRANSCRIPTIONAL REGULATOR XRE"/>
    <property type="match status" value="1"/>
</dbReference>
<keyword evidence="4" id="KW-1185">Reference proteome</keyword>
<dbReference type="Proteomes" id="UP000184529">
    <property type="component" value="Unassembled WGS sequence"/>
</dbReference>
<dbReference type="STRING" id="1121432.SAMN02745219_01355"/>
<accession>A0A1M6F0Y3</accession>
<evidence type="ECO:0000313" key="3">
    <source>
        <dbReference type="EMBL" id="SHI91316.1"/>
    </source>
</evidence>
<dbReference type="Pfam" id="PF01381">
    <property type="entry name" value="HTH_3"/>
    <property type="match status" value="1"/>
</dbReference>
<dbReference type="SUPFAM" id="SSF47413">
    <property type="entry name" value="lambda repressor-like DNA-binding domains"/>
    <property type="match status" value="1"/>
</dbReference>
<keyword evidence="1" id="KW-0238">DNA-binding</keyword>
<dbReference type="CDD" id="cd00093">
    <property type="entry name" value="HTH_XRE"/>
    <property type="match status" value="1"/>
</dbReference>
<dbReference type="OrthoDB" id="428540at2"/>
<evidence type="ECO:0000313" key="4">
    <source>
        <dbReference type="Proteomes" id="UP000184529"/>
    </source>
</evidence>
<organism evidence="3 4">
    <name type="scientific">Desulfofundulus thermosubterraneus DSM 16057</name>
    <dbReference type="NCBI Taxonomy" id="1121432"/>
    <lineage>
        <taxon>Bacteria</taxon>
        <taxon>Bacillati</taxon>
        <taxon>Bacillota</taxon>
        <taxon>Clostridia</taxon>
        <taxon>Eubacteriales</taxon>
        <taxon>Peptococcaceae</taxon>
        <taxon>Desulfofundulus</taxon>
    </lineage>
</organism>
<evidence type="ECO:0000256" key="1">
    <source>
        <dbReference type="ARBA" id="ARBA00023125"/>
    </source>
</evidence>
<evidence type="ECO:0000259" key="2">
    <source>
        <dbReference type="PROSITE" id="PS50943"/>
    </source>
</evidence>
<dbReference type="PROSITE" id="PS50943">
    <property type="entry name" value="HTH_CROC1"/>
    <property type="match status" value="1"/>
</dbReference>